<keyword evidence="7" id="KW-1185">Reference proteome</keyword>
<dbReference type="InterPro" id="IPR000432">
    <property type="entry name" value="DNA_mismatch_repair_MutS_C"/>
</dbReference>
<dbReference type="GO" id="GO:0140664">
    <property type="term" value="F:ATP-dependent DNA damage sensor activity"/>
    <property type="evidence" value="ECO:0007669"/>
    <property type="project" value="InterPro"/>
</dbReference>
<dbReference type="PANTHER" id="PTHR11361">
    <property type="entry name" value="DNA MISMATCH REPAIR PROTEIN MUTS FAMILY MEMBER"/>
    <property type="match status" value="1"/>
</dbReference>
<dbReference type="Gene3D" id="3.40.50.300">
    <property type="entry name" value="P-loop containing nucleotide triphosphate hydrolases"/>
    <property type="match status" value="1"/>
</dbReference>
<dbReference type="GO" id="GO:0006298">
    <property type="term" value="P:mismatch repair"/>
    <property type="evidence" value="ECO:0007669"/>
    <property type="project" value="InterPro"/>
</dbReference>
<feature type="transmembrane region" description="Helical" evidence="4">
    <location>
        <begin position="246"/>
        <end position="270"/>
    </location>
</feature>
<protein>
    <submittedName>
        <fullName evidence="6">DNA mismatch repair protein MutS</fullName>
    </submittedName>
</protein>
<proteinExistence type="predicted"/>
<evidence type="ECO:0000313" key="6">
    <source>
        <dbReference type="EMBL" id="BAX81984.1"/>
    </source>
</evidence>
<dbReference type="InterPro" id="IPR027417">
    <property type="entry name" value="P-loop_NTPase"/>
</dbReference>
<dbReference type="OrthoDB" id="9802448at2"/>
<keyword evidence="3" id="KW-0238">DNA-binding</keyword>
<dbReference type="AlphaFoldDB" id="A0A1Y1CNY9"/>
<evidence type="ECO:0000256" key="2">
    <source>
        <dbReference type="ARBA" id="ARBA00022840"/>
    </source>
</evidence>
<dbReference type="InterPro" id="IPR045076">
    <property type="entry name" value="MutS"/>
</dbReference>
<keyword evidence="4" id="KW-0472">Membrane</keyword>
<organism evidence="6 7">
    <name type="scientific">Labilibaculum antarcticum</name>
    <dbReference type="NCBI Taxonomy" id="1717717"/>
    <lineage>
        <taxon>Bacteria</taxon>
        <taxon>Pseudomonadati</taxon>
        <taxon>Bacteroidota</taxon>
        <taxon>Bacteroidia</taxon>
        <taxon>Marinilabiliales</taxon>
        <taxon>Marinifilaceae</taxon>
        <taxon>Labilibaculum</taxon>
    </lineage>
</organism>
<dbReference type="SUPFAM" id="SSF52540">
    <property type="entry name" value="P-loop containing nucleoside triphosphate hydrolases"/>
    <property type="match status" value="1"/>
</dbReference>
<dbReference type="PANTHER" id="PTHR11361:SF152">
    <property type="entry name" value="DNA MISMATCH REPAIR PROTEIN"/>
    <property type="match status" value="1"/>
</dbReference>
<dbReference type="GO" id="GO:0030983">
    <property type="term" value="F:mismatched DNA binding"/>
    <property type="evidence" value="ECO:0007669"/>
    <property type="project" value="InterPro"/>
</dbReference>
<evidence type="ECO:0000313" key="7">
    <source>
        <dbReference type="Proteomes" id="UP000218267"/>
    </source>
</evidence>
<reference evidence="7" key="2">
    <citation type="journal article" date="2020" name="Antonie Van Leeuwenhoek">
        <title>Labilibaculum antarcticum sp. nov., a novel facultative anaerobic, psychrotorelant bacterium isolated from marine sediment of Antarctica.</title>
        <authorList>
            <person name="Watanabe M."/>
            <person name="Kojima H."/>
            <person name="Fukui M."/>
        </authorList>
    </citation>
    <scope>NUCLEOTIDE SEQUENCE [LARGE SCALE GENOMIC DNA]</scope>
    <source>
        <strain evidence="7">SPP2</strain>
    </source>
</reference>
<sequence>MIFNCKKKQAEQLKASFGKLKDESFSFELIEKYFRNKDHSESLQMLSDKTCNDLDFDELFMFLDRTNSKIGQQYLYNKLREIPSDSKHLELDEELITQFASDSDFRLEIQAELTKLDQRETYYISTLFQEGYLEQPKWFFVMRLLSFTSILSVLLLPFNLKLVFVLIGVFIINICFHLWNKKNLSSYSGSISQLLILKRVANHLFQHENLKKINPILTESIKVIDQVRNSMLIFKLESKIEGDFQVILWSLLELIKILFLLEPLLLFGVLKRLDTRREEVEKVYSFVGRVDALVSIASLRVGAEVNCIPEICEENSRIIGDQIYHPLIFDCVTNQIVVNDKSVLLTGSNMSGKTTFIRAIGINVITGLTINTCFAKSMAIPRARIHSAIRISDDLMNDKSYYFEEVLTIKDMIDNAGKGTANLFLLDEIFKGTNTIERISAGKAVLSSLAKNENIVFVSTHDIELTDLLEDEYELYHFSEIVSDKSVDFDYKLKEGKLKNRNAIRILQINGYPDEIIEEAIALAEELDRNKVLES</sequence>
<name>A0A1Y1CNY9_9BACT</name>
<keyword evidence="1" id="KW-0547">Nucleotide-binding</keyword>
<keyword evidence="4" id="KW-1133">Transmembrane helix</keyword>
<reference evidence="6 7" key="1">
    <citation type="journal article" date="2018" name="Mar. Genomics">
        <title>Complete genome sequence of Marinifilaceae bacterium strain SPP2, isolated from the Antarctic marine sediment.</title>
        <authorList>
            <person name="Watanabe M."/>
            <person name="Kojima H."/>
            <person name="Fukui M."/>
        </authorList>
    </citation>
    <scope>NUCLEOTIDE SEQUENCE [LARGE SCALE GENOMIC DNA]</scope>
    <source>
        <strain evidence="6 7">SPP2</strain>
    </source>
</reference>
<gene>
    <name evidence="6" type="ORF">ALGA_3692</name>
</gene>
<dbReference type="RefSeq" id="WP_096431899.1">
    <property type="nucleotide sequence ID" value="NZ_AP018042.1"/>
</dbReference>
<dbReference type="KEGG" id="mbas:ALGA_3692"/>
<keyword evidence="4" id="KW-0812">Transmembrane</keyword>
<dbReference type="EMBL" id="AP018042">
    <property type="protein sequence ID" value="BAX81984.1"/>
    <property type="molecule type" value="Genomic_DNA"/>
</dbReference>
<dbReference type="SMART" id="SM00534">
    <property type="entry name" value="MUTSac"/>
    <property type="match status" value="1"/>
</dbReference>
<dbReference type="GO" id="GO:0005829">
    <property type="term" value="C:cytosol"/>
    <property type="evidence" value="ECO:0007669"/>
    <property type="project" value="TreeGrafter"/>
</dbReference>
<dbReference type="Pfam" id="PF00488">
    <property type="entry name" value="MutS_V"/>
    <property type="match status" value="1"/>
</dbReference>
<evidence type="ECO:0000259" key="5">
    <source>
        <dbReference type="SMART" id="SM00534"/>
    </source>
</evidence>
<evidence type="ECO:0000256" key="1">
    <source>
        <dbReference type="ARBA" id="ARBA00022741"/>
    </source>
</evidence>
<keyword evidence="2" id="KW-0067">ATP-binding</keyword>
<evidence type="ECO:0000256" key="4">
    <source>
        <dbReference type="SAM" id="Phobius"/>
    </source>
</evidence>
<accession>A0A1Y1CNY9</accession>
<feature type="domain" description="DNA mismatch repair proteins mutS family" evidence="5">
    <location>
        <begin position="340"/>
        <end position="525"/>
    </location>
</feature>
<dbReference type="Proteomes" id="UP000218267">
    <property type="component" value="Chromosome"/>
</dbReference>
<evidence type="ECO:0000256" key="3">
    <source>
        <dbReference type="ARBA" id="ARBA00023125"/>
    </source>
</evidence>
<dbReference type="GO" id="GO:0005524">
    <property type="term" value="F:ATP binding"/>
    <property type="evidence" value="ECO:0007669"/>
    <property type="project" value="UniProtKB-KW"/>
</dbReference>